<dbReference type="RefSeq" id="WP_274457311.1">
    <property type="nucleotide sequence ID" value="NZ_CP067097.1"/>
</dbReference>
<evidence type="ECO:0000313" key="2">
    <source>
        <dbReference type="Proteomes" id="UP001232973"/>
    </source>
</evidence>
<comment type="caution">
    <text evidence="1">The sequence shown here is derived from an EMBL/GenBank/DDBJ whole genome shotgun (WGS) entry which is preliminary data.</text>
</comment>
<gene>
    <name evidence="1" type="ORF">J2S03_001647</name>
</gene>
<accession>A0ABT9XI62</accession>
<dbReference type="EMBL" id="JAUSTP010000011">
    <property type="protein sequence ID" value="MDQ0189800.1"/>
    <property type="molecule type" value="Genomic_DNA"/>
</dbReference>
<dbReference type="Pfam" id="PF07293">
    <property type="entry name" value="DUF1450"/>
    <property type="match status" value="1"/>
</dbReference>
<organism evidence="1 2">
    <name type="scientific">Alicyclobacillus cycloheptanicus</name>
    <dbReference type="NCBI Taxonomy" id="1457"/>
    <lineage>
        <taxon>Bacteria</taxon>
        <taxon>Bacillati</taxon>
        <taxon>Bacillota</taxon>
        <taxon>Bacilli</taxon>
        <taxon>Bacillales</taxon>
        <taxon>Alicyclobacillaceae</taxon>
        <taxon>Alicyclobacillus</taxon>
    </lineage>
</organism>
<sequence length="85" mass="9459">MDTPALGIVIVEVCTGNAFAALDLEELEAEFPEVAVLQDECLNHCGLCRVRPFALVNGQRIFAKDGTECLRLVKERVVHELSLYR</sequence>
<evidence type="ECO:0000313" key="1">
    <source>
        <dbReference type="EMBL" id="MDQ0189800.1"/>
    </source>
</evidence>
<protein>
    <submittedName>
        <fullName evidence="1">Uncharacterized protein YuzB (UPF0349 family)</fullName>
    </submittedName>
</protein>
<reference evidence="1 2" key="1">
    <citation type="submission" date="2023-07" db="EMBL/GenBank/DDBJ databases">
        <title>Genomic Encyclopedia of Type Strains, Phase IV (KMG-IV): sequencing the most valuable type-strain genomes for metagenomic binning, comparative biology and taxonomic classification.</title>
        <authorList>
            <person name="Goeker M."/>
        </authorList>
    </citation>
    <scope>NUCLEOTIDE SEQUENCE [LARGE SCALE GENOMIC DNA]</scope>
    <source>
        <strain evidence="1 2">DSM 4006</strain>
    </source>
</reference>
<dbReference type="InterPro" id="IPR009910">
    <property type="entry name" value="DUF1450"/>
</dbReference>
<proteinExistence type="predicted"/>
<dbReference type="Proteomes" id="UP001232973">
    <property type="component" value="Unassembled WGS sequence"/>
</dbReference>
<name>A0ABT9XI62_9BACL</name>
<keyword evidence="2" id="KW-1185">Reference proteome</keyword>